<evidence type="ECO:0000256" key="1">
    <source>
        <dbReference type="SAM" id="MobiDB-lite"/>
    </source>
</evidence>
<dbReference type="PANTHER" id="PTHR40470:SF1">
    <property type="entry name" value="PHYTANOYL-COA DIOXYGENASE FAMILY PROTEIN (AFU_ORTHOLOGUE AFUA_2G15850)"/>
    <property type="match status" value="1"/>
</dbReference>
<keyword evidence="2" id="KW-0560">Oxidoreductase</keyword>
<name>A0A6A6HL84_VIRVR</name>
<sequence length="318" mass="35529">MATNGVNGIPHSNSDPQPPQPTPPSSSSSSSSLGASIDRDGFVIIPSLLTPSELTTLRTACSRTLALARSGHWPHLRTLPLQFPPWPKSPPAGTGIWGIQHLLHPALPERRVFASSYFHPRILGAVREILGQEREEQLVMELYNLLVRPDEEFALRWHRDDVGWEVGEEEERVRLQEPAFHAQWNLALWRDESLVVVPGSQGRVRTKEEREADVTGHMPGEKVVRLEAGDVVFYNNNIVHRGIYAKDVERMTLHGSIGDVRGGGSRARNVLQHGVGEWVEDCDLSMLDEETRETAEGMRKRLVELGRGRGDVGYSQKN</sequence>
<organism evidence="2 3">
    <name type="scientific">Viridothelium virens</name>
    <name type="common">Speckled blister lichen</name>
    <name type="synonym">Trypethelium virens</name>
    <dbReference type="NCBI Taxonomy" id="1048519"/>
    <lineage>
        <taxon>Eukaryota</taxon>
        <taxon>Fungi</taxon>
        <taxon>Dikarya</taxon>
        <taxon>Ascomycota</taxon>
        <taxon>Pezizomycotina</taxon>
        <taxon>Dothideomycetes</taxon>
        <taxon>Dothideomycetes incertae sedis</taxon>
        <taxon>Trypetheliales</taxon>
        <taxon>Trypetheliaceae</taxon>
        <taxon>Viridothelium</taxon>
    </lineage>
</organism>
<dbReference type="SUPFAM" id="SSF51197">
    <property type="entry name" value="Clavaminate synthase-like"/>
    <property type="match status" value="1"/>
</dbReference>
<dbReference type="Proteomes" id="UP000800092">
    <property type="component" value="Unassembled WGS sequence"/>
</dbReference>
<dbReference type="Gene3D" id="2.60.120.620">
    <property type="entry name" value="q2cbj1_9rhob like domain"/>
    <property type="match status" value="1"/>
</dbReference>
<keyword evidence="2" id="KW-0223">Dioxygenase</keyword>
<dbReference type="OrthoDB" id="2106152at2759"/>
<feature type="region of interest" description="Disordered" evidence="1">
    <location>
        <begin position="1"/>
        <end position="34"/>
    </location>
</feature>
<dbReference type="AlphaFoldDB" id="A0A6A6HL84"/>
<accession>A0A6A6HL84</accession>
<dbReference type="InterPro" id="IPR008775">
    <property type="entry name" value="Phytyl_CoA_dOase-like"/>
</dbReference>
<evidence type="ECO:0000313" key="2">
    <source>
        <dbReference type="EMBL" id="KAF2238548.1"/>
    </source>
</evidence>
<dbReference type="PANTHER" id="PTHR40470">
    <property type="entry name" value="PHYTANOYL-COA DIOXYGENASE FAMILY PROTEIN (AFU_ORTHOLOGUE AFUA_2G15850)"/>
    <property type="match status" value="1"/>
</dbReference>
<gene>
    <name evidence="2" type="ORF">EV356DRAFT_264075</name>
</gene>
<protein>
    <submittedName>
        <fullName evidence="2">Phytanoyl-CoA dioxygenase family protein</fullName>
    </submittedName>
</protein>
<evidence type="ECO:0000313" key="3">
    <source>
        <dbReference type="Proteomes" id="UP000800092"/>
    </source>
</evidence>
<dbReference type="Pfam" id="PF05721">
    <property type="entry name" value="PhyH"/>
    <property type="match status" value="1"/>
</dbReference>
<keyword evidence="3" id="KW-1185">Reference proteome</keyword>
<reference evidence="2" key="1">
    <citation type="journal article" date="2020" name="Stud. Mycol.">
        <title>101 Dothideomycetes genomes: a test case for predicting lifestyles and emergence of pathogens.</title>
        <authorList>
            <person name="Haridas S."/>
            <person name="Albert R."/>
            <person name="Binder M."/>
            <person name="Bloem J."/>
            <person name="Labutti K."/>
            <person name="Salamov A."/>
            <person name="Andreopoulos B."/>
            <person name="Baker S."/>
            <person name="Barry K."/>
            <person name="Bills G."/>
            <person name="Bluhm B."/>
            <person name="Cannon C."/>
            <person name="Castanera R."/>
            <person name="Culley D."/>
            <person name="Daum C."/>
            <person name="Ezra D."/>
            <person name="Gonzalez J."/>
            <person name="Henrissat B."/>
            <person name="Kuo A."/>
            <person name="Liang C."/>
            <person name="Lipzen A."/>
            <person name="Lutzoni F."/>
            <person name="Magnuson J."/>
            <person name="Mondo S."/>
            <person name="Nolan M."/>
            <person name="Ohm R."/>
            <person name="Pangilinan J."/>
            <person name="Park H.-J."/>
            <person name="Ramirez L."/>
            <person name="Alfaro M."/>
            <person name="Sun H."/>
            <person name="Tritt A."/>
            <person name="Yoshinaga Y."/>
            <person name="Zwiers L.-H."/>
            <person name="Turgeon B."/>
            <person name="Goodwin S."/>
            <person name="Spatafora J."/>
            <person name="Crous P."/>
            <person name="Grigoriev I."/>
        </authorList>
    </citation>
    <scope>NUCLEOTIDE SEQUENCE</scope>
    <source>
        <strain evidence="2">Tuck. ex Michener</strain>
    </source>
</reference>
<proteinExistence type="predicted"/>
<dbReference type="EMBL" id="ML991775">
    <property type="protein sequence ID" value="KAF2238548.1"/>
    <property type="molecule type" value="Genomic_DNA"/>
</dbReference>
<dbReference type="GO" id="GO:0051213">
    <property type="term" value="F:dioxygenase activity"/>
    <property type="evidence" value="ECO:0007669"/>
    <property type="project" value="UniProtKB-KW"/>
</dbReference>